<protein>
    <submittedName>
        <fullName evidence="1">Uncharacterized protein</fullName>
    </submittedName>
</protein>
<sequence length="79" mass="8865">MPNRQSIDGLDAIADGMKKRIAMFSPWSAPYVEQLLFEYKLAVDDTTLASPKGAFIRAQTAVMLRLLLEGSKLYKKLTM</sequence>
<keyword evidence="2" id="KW-1185">Reference proteome</keyword>
<gene>
    <name evidence="1" type="ORF">ACFQ3J_08280</name>
</gene>
<name>A0ABW3Q465_9BACL</name>
<accession>A0ABW3Q465</accession>
<organism evidence="1 2">
    <name type="scientific">Paenibacillus provencensis</name>
    <dbReference type="NCBI Taxonomy" id="441151"/>
    <lineage>
        <taxon>Bacteria</taxon>
        <taxon>Bacillati</taxon>
        <taxon>Bacillota</taxon>
        <taxon>Bacilli</taxon>
        <taxon>Bacillales</taxon>
        <taxon>Paenibacillaceae</taxon>
        <taxon>Paenibacillus</taxon>
    </lineage>
</organism>
<proteinExistence type="predicted"/>
<evidence type="ECO:0000313" key="2">
    <source>
        <dbReference type="Proteomes" id="UP001597169"/>
    </source>
</evidence>
<evidence type="ECO:0000313" key="1">
    <source>
        <dbReference type="EMBL" id="MFD1128166.1"/>
    </source>
</evidence>
<reference evidence="2" key="1">
    <citation type="journal article" date="2019" name="Int. J. Syst. Evol. Microbiol.">
        <title>The Global Catalogue of Microorganisms (GCM) 10K type strain sequencing project: providing services to taxonomists for standard genome sequencing and annotation.</title>
        <authorList>
            <consortium name="The Broad Institute Genomics Platform"/>
            <consortium name="The Broad Institute Genome Sequencing Center for Infectious Disease"/>
            <person name="Wu L."/>
            <person name="Ma J."/>
        </authorList>
    </citation>
    <scope>NUCLEOTIDE SEQUENCE [LARGE SCALE GENOMIC DNA]</scope>
    <source>
        <strain evidence="2">CCUG 53519</strain>
    </source>
</reference>
<dbReference type="EMBL" id="JBHTKX010000001">
    <property type="protein sequence ID" value="MFD1128166.1"/>
    <property type="molecule type" value="Genomic_DNA"/>
</dbReference>
<comment type="caution">
    <text evidence="1">The sequence shown here is derived from an EMBL/GenBank/DDBJ whole genome shotgun (WGS) entry which is preliminary data.</text>
</comment>
<dbReference type="Proteomes" id="UP001597169">
    <property type="component" value="Unassembled WGS sequence"/>
</dbReference>
<dbReference type="RefSeq" id="WP_091155893.1">
    <property type="nucleotide sequence ID" value="NZ_JBHTKX010000001.1"/>
</dbReference>